<evidence type="ECO:0008006" key="4">
    <source>
        <dbReference type="Google" id="ProtNLM"/>
    </source>
</evidence>
<evidence type="ECO:0000256" key="1">
    <source>
        <dbReference type="SAM" id="SignalP"/>
    </source>
</evidence>
<evidence type="ECO:0000313" key="3">
    <source>
        <dbReference type="Proteomes" id="UP001163336"/>
    </source>
</evidence>
<keyword evidence="3" id="KW-1185">Reference proteome</keyword>
<sequence length="597" mass="63472">MTRQETPAARAAARRAGAAIALATLAAAPLQAAEFTASGRLMAGNVYRVEDRSPHLLAGVNAAAVGLVGHGSGGNADDANTNYARGEAASRAVRALFELAASEGDWSGQLRLKAWHDAGLAGDARPWGSVANGYSAGAPLSDRGAPRLSRFSGIALLDAWVQGKARLAGMPVLGRVGQQSTAWGARSMSPGGLEALNPRDMAALHRAAPVPGEAVVPRPLLFGRIEPPAGHLPGLALEAYYQTSFRPSALDACGSLWSMSDYLVDGCDRVMTGYPAVSDRARIPLGAYQKRLPTPKPQAREFGVGATWRFDDATEFGLYHARYNARSALPGLRRSSRPDGRALVPGDPDGRNMAYFTEYPEGLRITAATFRHKRAGASLHGELSYRPAQPFMLAPGDVLPSFMSAGTPSLLRARADAVAPGALFHGYDLYPMWQAQAGVRREWTMAGAQLSFDAEAVGKHARGLPDPAVLRYGRADIFGIGPVGGRCVVSTDDAARQCSLRGYATAHAWGYRLRLDARLPQPAPALALSAGLLFVHDVKGWSGDLLLSEGRKSANLALRFEYRQRYLAELGYQGSWGGEYNAAADRDTASVAIGLRF</sequence>
<reference evidence="2" key="1">
    <citation type="submission" date="2022-11" db="EMBL/GenBank/DDBJ databases">
        <title>Isolation and characterization of PLA-degrading bacterium Massilia sp. from Antarctic soil.</title>
        <authorList>
            <person name="Sato K."/>
            <person name="Gomez-Fuentes C."/>
            <person name="Ahmad S.A."/>
            <person name="Zulkharnain A."/>
        </authorList>
    </citation>
    <scope>NUCLEOTIDE SEQUENCE</scope>
    <source>
        <strain evidence="2">N-3</strain>
    </source>
</reference>
<keyword evidence="1" id="KW-0732">Signal</keyword>
<dbReference type="Pfam" id="PF06980">
    <property type="entry name" value="DUF1302"/>
    <property type="match status" value="1"/>
</dbReference>
<proteinExistence type="predicted"/>
<evidence type="ECO:0000313" key="2">
    <source>
        <dbReference type="EMBL" id="BDT58785.1"/>
    </source>
</evidence>
<dbReference type="EMBL" id="AP026966">
    <property type="protein sequence ID" value="BDT58785.1"/>
    <property type="molecule type" value="Genomic_DNA"/>
</dbReference>
<protein>
    <recommendedName>
        <fullName evidence="4">DUF1302 family protein</fullName>
    </recommendedName>
</protein>
<feature type="signal peptide" evidence="1">
    <location>
        <begin position="1"/>
        <end position="32"/>
    </location>
</feature>
<feature type="chain" id="PRO_5045084103" description="DUF1302 family protein" evidence="1">
    <location>
        <begin position="33"/>
        <end position="597"/>
    </location>
</feature>
<name>A0ABN6TCW8_9BURK</name>
<dbReference type="InterPro" id="IPR010727">
    <property type="entry name" value="DUF1302"/>
</dbReference>
<gene>
    <name evidence="2" type="ORF">MasN3_22790</name>
</gene>
<accession>A0ABN6TCW8</accession>
<organism evidence="2 3">
    <name type="scientific">Massilia varians</name>
    <dbReference type="NCBI Taxonomy" id="457921"/>
    <lineage>
        <taxon>Bacteria</taxon>
        <taxon>Pseudomonadati</taxon>
        <taxon>Pseudomonadota</taxon>
        <taxon>Betaproteobacteria</taxon>
        <taxon>Burkholderiales</taxon>
        <taxon>Oxalobacteraceae</taxon>
        <taxon>Telluria group</taxon>
        <taxon>Massilia</taxon>
    </lineage>
</organism>
<dbReference type="RefSeq" id="WP_281914224.1">
    <property type="nucleotide sequence ID" value="NZ_AP026966.1"/>
</dbReference>
<dbReference type="Proteomes" id="UP001163336">
    <property type="component" value="Chromosome"/>
</dbReference>